<dbReference type="InterPro" id="IPR047794">
    <property type="entry name" value="C45_proenzyme-like"/>
</dbReference>
<name>A0A6A6EB50_9PEZI</name>
<dbReference type="AlphaFoldDB" id="A0A6A6EB50"/>
<dbReference type="InterPro" id="IPR047801">
    <property type="entry name" value="Peptidase_C45"/>
</dbReference>
<feature type="non-terminal residue" evidence="2">
    <location>
        <position position="1"/>
    </location>
</feature>
<dbReference type="Gene3D" id="3.60.60.10">
    <property type="entry name" value="Penicillin V Acylase, Chain A"/>
    <property type="match status" value="1"/>
</dbReference>
<keyword evidence="3" id="KW-1185">Reference proteome</keyword>
<evidence type="ECO:0000313" key="3">
    <source>
        <dbReference type="Proteomes" id="UP000800200"/>
    </source>
</evidence>
<protein>
    <recommendedName>
        <fullName evidence="1">Peptidase C45 hydrolase domain-containing protein</fullName>
    </recommendedName>
</protein>
<dbReference type="InterPro" id="IPR005079">
    <property type="entry name" value="Peptidase_C45_hydrolase"/>
</dbReference>
<organism evidence="2 3">
    <name type="scientific">Zopfia rhizophila CBS 207.26</name>
    <dbReference type="NCBI Taxonomy" id="1314779"/>
    <lineage>
        <taxon>Eukaryota</taxon>
        <taxon>Fungi</taxon>
        <taxon>Dikarya</taxon>
        <taxon>Ascomycota</taxon>
        <taxon>Pezizomycotina</taxon>
        <taxon>Dothideomycetes</taxon>
        <taxon>Dothideomycetes incertae sedis</taxon>
        <taxon>Zopfiaceae</taxon>
        <taxon>Zopfia</taxon>
    </lineage>
</organism>
<sequence length="209" mass="23101">QIGIQHGQQLKTEIKRNIKVYSDMFRLTSRLDWPAVREIAKEYRENLQKLVLEIYEEIEGIAEGAELDRLDVVALNAKSEIAHGLFLDGCTSLGWDLKSDGVILAQNWDWTPRVKESCVWMTVEQPGKPTIHMMVEAGLVGKIGVKSSSVGVCLNAIRAKAVDSSKLPFQVATRVCLNSTSVQEAILQVKALGSPDLSSINQSISLPRD</sequence>
<dbReference type="PANTHER" id="PTHR34180:SF1">
    <property type="entry name" value="BETA-ALANYL-DOPAMINE_CARCININE HYDROLASE"/>
    <property type="match status" value="1"/>
</dbReference>
<dbReference type="PANTHER" id="PTHR34180">
    <property type="entry name" value="PEPTIDASE C45"/>
    <property type="match status" value="1"/>
</dbReference>
<proteinExistence type="predicted"/>
<reference evidence="2" key="1">
    <citation type="journal article" date="2020" name="Stud. Mycol.">
        <title>101 Dothideomycetes genomes: a test case for predicting lifestyles and emergence of pathogens.</title>
        <authorList>
            <person name="Haridas S."/>
            <person name="Albert R."/>
            <person name="Binder M."/>
            <person name="Bloem J."/>
            <person name="Labutti K."/>
            <person name="Salamov A."/>
            <person name="Andreopoulos B."/>
            <person name="Baker S."/>
            <person name="Barry K."/>
            <person name="Bills G."/>
            <person name="Bluhm B."/>
            <person name="Cannon C."/>
            <person name="Castanera R."/>
            <person name="Culley D."/>
            <person name="Daum C."/>
            <person name="Ezra D."/>
            <person name="Gonzalez J."/>
            <person name="Henrissat B."/>
            <person name="Kuo A."/>
            <person name="Liang C."/>
            <person name="Lipzen A."/>
            <person name="Lutzoni F."/>
            <person name="Magnuson J."/>
            <person name="Mondo S."/>
            <person name="Nolan M."/>
            <person name="Ohm R."/>
            <person name="Pangilinan J."/>
            <person name="Park H.-J."/>
            <person name="Ramirez L."/>
            <person name="Alfaro M."/>
            <person name="Sun H."/>
            <person name="Tritt A."/>
            <person name="Yoshinaga Y."/>
            <person name="Zwiers L.-H."/>
            <person name="Turgeon B."/>
            <person name="Goodwin S."/>
            <person name="Spatafora J."/>
            <person name="Crous P."/>
            <person name="Grigoriev I."/>
        </authorList>
    </citation>
    <scope>NUCLEOTIDE SEQUENCE</scope>
    <source>
        <strain evidence="2">CBS 207.26</strain>
    </source>
</reference>
<dbReference type="EMBL" id="ML994624">
    <property type="protein sequence ID" value="KAF2188403.1"/>
    <property type="molecule type" value="Genomic_DNA"/>
</dbReference>
<accession>A0A6A6EB50</accession>
<dbReference type="Gene3D" id="1.10.10.2120">
    <property type="match status" value="1"/>
</dbReference>
<dbReference type="Pfam" id="PF03417">
    <property type="entry name" value="AAT"/>
    <property type="match status" value="1"/>
</dbReference>
<dbReference type="OrthoDB" id="189997at2759"/>
<evidence type="ECO:0000313" key="2">
    <source>
        <dbReference type="EMBL" id="KAF2188403.1"/>
    </source>
</evidence>
<feature type="domain" description="Peptidase C45 hydrolase" evidence="1">
    <location>
        <begin position="99"/>
        <end position="201"/>
    </location>
</feature>
<dbReference type="NCBIfam" id="NF040521">
    <property type="entry name" value="C45_proenzyme"/>
    <property type="match status" value="1"/>
</dbReference>
<gene>
    <name evidence="2" type="ORF">K469DRAFT_566905</name>
</gene>
<dbReference type="Proteomes" id="UP000800200">
    <property type="component" value="Unassembled WGS sequence"/>
</dbReference>
<evidence type="ECO:0000259" key="1">
    <source>
        <dbReference type="Pfam" id="PF03417"/>
    </source>
</evidence>